<dbReference type="InterPro" id="IPR052862">
    <property type="entry name" value="TNFR_superfamily_member_8"/>
</dbReference>
<feature type="domain" description="TNFR-Cys" evidence="4">
    <location>
        <begin position="107"/>
        <end position="149"/>
    </location>
</feature>
<evidence type="ECO:0000256" key="3">
    <source>
        <dbReference type="SAM" id="SignalP"/>
    </source>
</evidence>
<dbReference type="CTD" id="943"/>
<reference evidence="6" key="1">
    <citation type="submission" date="2025-08" db="UniProtKB">
        <authorList>
            <consortium name="RefSeq"/>
        </authorList>
    </citation>
    <scope>IDENTIFICATION</scope>
    <source>
        <tissue evidence="6">Kidney</tissue>
    </source>
</reference>
<feature type="chain" id="PRO_5010178790" evidence="3">
    <location>
        <begin position="19"/>
        <end position="484"/>
    </location>
</feature>
<keyword evidence="3" id="KW-0732">Signal</keyword>
<dbReference type="InterPro" id="IPR001368">
    <property type="entry name" value="TNFR/NGFR_Cys_rich_reg"/>
</dbReference>
<dbReference type="Proteomes" id="UP000081671">
    <property type="component" value="Unplaced"/>
</dbReference>
<dbReference type="CDD" id="cd13409">
    <property type="entry name" value="TNFRSF8"/>
    <property type="match status" value="1"/>
</dbReference>
<feature type="compositionally biased region" description="Basic and acidic residues" evidence="2">
    <location>
        <begin position="442"/>
        <end position="451"/>
    </location>
</feature>
<feature type="repeat" description="TNFR-Cys" evidence="1">
    <location>
        <begin position="107"/>
        <end position="149"/>
    </location>
</feature>
<accession>A0A1S3GH65</accession>
<dbReference type="AlphaFoldDB" id="A0A1S3GH65"/>
<evidence type="ECO:0000313" key="6">
    <source>
        <dbReference type="RefSeq" id="XP_012887352.1"/>
    </source>
</evidence>
<feature type="compositionally biased region" description="Basic and acidic residues" evidence="2">
    <location>
        <begin position="324"/>
        <end position="334"/>
    </location>
</feature>
<dbReference type="FunCoup" id="A0A1S3GH65">
    <property type="interactions" value="710"/>
</dbReference>
<feature type="compositionally biased region" description="Polar residues" evidence="2">
    <location>
        <begin position="157"/>
        <end position="166"/>
    </location>
</feature>
<feature type="disulfide bond" evidence="1">
    <location>
        <begin position="131"/>
        <end position="149"/>
    </location>
</feature>
<dbReference type="InParanoid" id="A0A1S3GH65"/>
<dbReference type="Pfam" id="PF00020">
    <property type="entry name" value="TNFR_c6"/>
    <property type="match status" value="2"/>
</dbReference>
<comment type="caution">
    <text evidence="1">Lacks conserved residue(s) required for the propagation of feature annotation.</text>
</comment>
<dbReference type="GO" id="GO:0007165">
    <property type="term" value="P:signal transduction"/>
    <property type="evidence" value="ECO:0007669"/>
    <property type="project" value="InterPro"/>
</dbReference>
<dbReference type="KEGG" id="dord:105997469"/>
<dbReference type="InterPro" id="IPR034002">
    <property type="entry name" value="TNFRSF8_N"/>
</dbReference>
<proteinExistence type="predicted"/>
<organism evidence="5 6">
    <name type="scientific">Dipodomys ordii</name>
    <name type="common">Ord's kangaroo rat</name>
    <dbReference type="NCBI Taxonomy" id="10020"/>
    <lineage>
        <taxon>Eukaryota</taxon>
        <taxon>Metazoa</taxon>
        <taxon>Chordata</taxon>
        <taxon>Craniata</taxon>
        <taxon>Vertebrata</taxon>
        <taxon>Euteleostomi</taxon>
        <taxon>Mammalia</taxon>
        <taxon>Eutheria</taxon>
        <taxon>Euarchontoglires</taxon>
        <taxon>Glires</taxon>
        <taxon>Rodentia</taxon>
        <taxon>Castorimorpha</taxon>
        <taxon>Heteromyidae</taxon>
        <taxon>Dipodomyinae</taxon>
        <taxon>Dipodomys</taxon>
    </lineage>
</organism>
<evidence type="ECO:0000256" key="2">
    <source>
        <dbReference type="SAM" id="MobiDB-lite"/>
    </source>
</evidence>
<dbReference type="PROSITE" id="PS50050">
    <property type="entry name" value="TNFR_NGFR_2"/>
    <property type="match status" value="1"/>
</dbReference>
<dbReference type="SMART" id="SM00208">
    <property type="entry name" value="TNFR"/>
    <property type="match status" value="3"/>
</dbReference>
<gene>
    <name evidence="6" type="primary">Tnfrsf8</name>
</gene>
<dbReference type="SUPFAM" id="SSF57586">
    <property type="entry name" value="TNF receptor-like"/>
    <property type="match status" value="1"/>
</dbReference>
<name>A0A1S3GH65_DIPOR</name>
<protein>
    <submittedName>
        <fullName evidence="6">Tumor necrosis factor receptor superfamily member 8</fullName>
    </submittedName>
</protein>
<keyword evidence="1" id="KW-1015">Disulfide bond</keyword>
<feature type="region of interest" description="Disordered" evidence="2">
    <location>
        <begin position="316"/>
        <end position="339"/>
    </location>
</feature>
<evidence type="ECO:0000313" key="5">
    <source>
        <dbReference type="Proteomes" id="UP000081671"/>
    </source>
</evidence>
<evidence type="ECO:0000259" key="4">
    <source>
        <dbReference type="PROSITE" id="PS50050"/>
    </source>
</evidence>
<dbReference type="GeneID" id="105997469"/>
<evidence type="ECO:0000256" key="1">
    <source>
        <dbReference type="PROSITE-ProRule" id="PRU00206"/>
    </source>
</evidence>
<feature type="compositionally biased region" description="Low complexity" evidence="2">
    <location>
        <begin position="167"/>
        <end position="180"/>
    </location>
</feature>
<dbReference type="PRINTS" id="PR01923">
    <property type="entry name" value="TNFACTORR8"/>
</dbReference>
<dbReference type="OrthoDB" id="8633482at2759"/>
<dbReference type="RefSeq" id="XP_012887352.1">
    <property type="nucleotide sequence ID" value="XM_013031898.1"/>
</dbReference>
<dbReference type="PROSITE" id="PS00652">
    <property type="entry name" value="TNFR_NGFR_1"/>
    <property type="match status" value="1"/>
</dbReference>
<sequence>MRALLPAVPLLLLGTLRAFPQELSQKSSCAGDPSFYHDQASGKCCYRCPSGWSQLRPCPQRSADCRKQCEPDYYLNEAGRCTACVSCLRDDLVEKAPCVGNSSRVCECRPGMFCTTSATNSCARCSPHSVCPAGWVVQVPGTAEKDTVCQQPPLPGSSDTNPQDSKTPTSSAPPAAARTSHPWRSSALRLGGTASLARTPRSQPGMAERDTTLEPLPLGTSPDYSTPQNSKTPASTTLSPLLESKTSRTVLISTRSLPSTRKPILNAAVKWKRRGSAASGQYLTLYVGGSLLLPRELCGVLWALLRGYKPPTLPRGSLQALNQDGRRHSDDARPARTLSESTRISVTEFGPGSLSTASPPAVELSPPVGAACLESLPLLDASLAEGPSVPRDSLEPRVSTEHTNNRIEKIYIMKADTVIVGTVKTEVPESRGLGGPGEPELEVDHAPHFPEQETEPPPGSGEDVMFSVEEEGKEDSGPMTMSGK</sequence>
<dbReference type="PANTHER" id="PTHR47497:SF1">
    <property type="entry name" value="TUMOR NECROSIS FACTOR RECEPTOR SUPERFAMILY MEMBER 8"/>
    <property type="match status" value="1"/>
</dbReference>
<feature type="signal peptide" evidence="3">
    <location>
        <begin position="1"/>
        <end position="18"/>
    </location>
</feature>
<feature type="compositionally biased region" description="Polar residues" evidence="2">
    <location>
        <begin position="222"/>
        <end position="238"/>
    </location>
</feature>
<keyword evidence="6" id="KW-0675">Receptor</keyword>
<dbReference type="PANTHER" id="PTHR47497">
    <property type="entry name" value="TUMOR NECROSIS FACTOR RECEPTOR SUPERFAMILY MEMBER 8"/>
    <property type="match status" value="1"/>
</dbReference>
<dbReference type="Gene3D" id="2.10.50.10">
    <property type="entry name" value="Tumor Necrosis Factor Receptor, subunit A, domain 2"/>
    <property type="match status" value="2"/>
</dbReference>
<feature type="region of interest" description="Disordered" evidence="2">
    <location>
        <begin position="426"/>
        <end position="484"/>
    </location>
</feature>
<dbReference type="InterPro" id="IPR020416">
    <property type="entry name" value="TNFR_8"/>
</dbReference>
<feature type="region of interest" description="Disordered" evidence="2">
    <location>
        <begin position="146"/>
        <end position="238"/>
    </location>
</feature>
<dbReference type="GO" id="GO:0004888">
    <property type="term" value="F:transmembrane signaling receptor activity"/>
    <property type="evidence" value="ECO:0007669"/>
    <property type="project" value="InterPro"/>
</dbReference>
<keyword evidence="5" id="KW-1185">Reference proteome</keyword>